<sequence>MKTFLSIGSGPGMGLATAERFAREGFRVVVSARNADRTRDLAEALRAKGFEAEARGVDTSDPASVAALVEDVARAFGGIDVLHYNAASMRQAALADQPRETFNDDLAVNVGGALAAAQAAAPGMRARGSGTILLTGGGFALQPHPDYLSLSIGKAGIRALAQGLFASLAESGVHVATVTVAGFVSAGSKDAEAVADAFWSLHDEPRGAWTVESTYTPSGA</sequence>
<dbReference type="PRINTS" id="PR01397">
    <property type="entry name" value="DHBDHDRGNASE"/>
</dbReference>
<reference evidence="6" key="2">
    <citation type="journal article" date="2019" name="Int. J. Syst. Evol. Microbiol.">
        <title>The Global Catalogue of Microorganisms (GCM) 10K type strain sequencing project: providing services to taxonomists for standard genome sequencing and annotation.</title>
        <authorList>
            <consortium name="The Broad Institute Genomics Platform"/>
            <consortium name="The Broad Institute Genome Sequencing Center for Infectious Disease"/>
            <person name="Wu L."/>
            <person name="Ma J."/>
        </authorList>
    </citation>
    <scope>NUCLEOTIDE SEQUENCE [LARGE SCALE GENOMIC DNA]</scope>
    <source>
        <strain evidence="6">NBRC 107715</strain>
    </source>
</reference>
<dbReference type="Pfam" id="PF00106">
    <property type="entry name" value="adh_short"/>
    <property type="match status" value="1"/>
</dbReference>
<gene>
    <name evidence="4" type="ORF">GCM10007888_14180</name>
    <name evidence="3" type="ORF">MOX02_34980</name>
</gene>
<dbReference type="PANTHER" id="PTHR43669">
    <property type="entry name" value="5-KETO-D-GLUCONATE 5-REDUCTASE"/>
    <property type="match status" value="1"/>
</dbReference>
<organism evidence="3 5">
    <name type="scientific">Methylobacterium oxalidis</name>
    <dbReference type="NCBI Taxonomy" id="944322"/>
    <lineage>
        <taxon>Bacteria</taxon>
        <taxon>Pseudomonadati</taxon>
        <taxon>Pseudomonadota</taxon>
        <taxon>Alphaproteobacteria</taxon>
        <taxon>Hyphomicrobiales</taxon>
        <taxon>Methylobacteriaceae</taxon>
        <taxon>Methylobacterium</taxon>
    </lineage>
</organism>
<dbReference type="AlphaFoldDB" id="A0A512J6C4"/>
<proteinExistence type="inferred from homology"/>
<dbReference type="Proteomes" id="UP000321960">
    <property type="component" value="Unassembled WGS sequence"/>
</dbReference>
<evidence type="ECO:0000256" key="2">
    <source>
        <dbReference type="ARBA" id="ARBA00023002"/>
    </source>
</evidence>
<evidence type="ECO:0000313" key="5">
    <source>
        <dbReference type="Proteomes" id="UP000321960"/>
    </source>
</evidence>
<dbReference type="PANTHER" id="PTHR43669:SF3">
    <property type="entry name" value="ALCOHOL DEHYDROGENASE, PUTATIVE (AFU_ORTHOLOGUE AFUA_3G03445)-RELATED"/>
    <property type="match status" value="1"/>
</dbReference>
<dbReference type="EMBL" id="BSPK01000018">
    <property type="protein sequence ID" value="GLS63037.1"/>
    <property type="molecule type" value="Genomic_DNA"/>
</dbReference>
<reference evidence="3 5" key="3">
    <citation type="submission" date="2019-07" db="EMBL/GenBank/DDBJ databases">
        <title>Whole genome shotgun sequence of Methylobacterium oxalidis NBRC 107715.</title>
        <authorList>
            <person name="Hosoyama A."/>
            <person name="Uohara A."/>
            <person name="Ohji S."/>
            <person name="Ichikawa N."/>
        </authorList>
    </citation>
    <scope>NUCLEOTIDE SEQUENCE [LARGE SCALE GENOMIC DNA]</scope>
    <source>
        <strain evidence="3 5">NBRC 107715</strain>
    </source>
</reference>
<dbReference type="Gene3D" id="3.40.50.720">
    <property type="entry name" value="NAD(P)-binding Rossmann-like Domain"/>
    <property type="match status" value="1"/>
</dbReference>
<dbReference type="OrthoDB" id="5513072at2"/>
<protein>
    <submittedName>
        <fullName evidence="3">Oxidoreductase</fullName>
    </submittedName>
</protein>
<dbReference type="EMBL" id="BJZU01000069">
    <property type="protein sequence ID" value="GEP05460.1"/>
    <property type="molecule type" value="Genomic_DNA"/>
</dbReference>
<reference evidence="4" key="4">
    <citation type="submission" date="2023-01" db="EMBL/GenBank/DDBJ databases">
        <title>Draft genome sequence of Methylobacterium oxalidis strain NBRC 107715.</title>
        <authorList>
            <person name="Sun Q."/>
            <person name="Mori K."/>
        </authorList>
    </citation>
    <scope>NUCLEOTIDE SEQUENCE</scope>
    <source>
        <strain evidence="4">NBRC 107715</strain>
    </source>
</reference>
<dbReference type="InterPro" id="IPR003560">
    <property type="entry name" value="DHB_DH"/>
</dbReference>
<comment type="caution">
    <text evidence="3">The sequence shown here is derived from an EMBL/GenBank/DDBJ whole genome shotgun (WGS) entry which is preliminary data.</text>
</comment>
<comment type="similarity">
    <text evidence="1">Belongs to the short-chain dehydrogenases/reductases (SDR) family.</text>
</comment>
<name>A0A512J6C4_9HYPH</name>
<dbReference type="SUPFAM" id="SSF51735">
    <property type="entry name" value="NAD(P)-binding Rossmann-fold domains"/>
    <property type="match status" value="1"/>
</dbReference>
<evidence type="ECO:0000256" key="1">
    <source>
        <dbReference type="ARBA" id="ARBA00006484"/>
    </source>
</evidence>
<dbReference type="GO" id="GO:0019290">
    <property type="term" value="P:siderophore biosynthetic process"/>
    <property type="evidence" value="ECO:0007669"/>
    <property type="project" value="InterPro"/>
</dbReference>
<evidence type="ECO:0000313" key="6">
    <source>
        <dbReference type="Proteomes" id="UP001156856"/>
    </source>
</evidence>
<dbReference type="InterPro" id="IPR036291">
    <property type="entry name" value="NAD(P)-bd_dom_sf"/>
</dbReference>
<evidence type="ECO:0000313" key="3">
    <source>
        <dbReference type="EMBL" id="GEP05460.1"/>
    </source>
</evidence>
<dbReference type="Proteomes" id="UP001156856">
    <property type="component" value="Unassembled WGS sequence"/>
</dbReference>
<keyword evidence="2" id="KW-0560">Oxidoreductase</keyword>
<dbReference type="RefSeq" id="WP_147027021.1">
    <property type="nucleotide sequence ID" value="NZ_BJZU01000069.1"/>
</dbReference>
<reference evidence="4" key="1">
    <citation type="journal article" date="2014" name="Int. J. Syst. Evol. Microbiol.">
        <title>Complete genome of a new Firmicutes species belonging to the dominant human colonic microbiota ('Ruminococcus bicirculans') reveals two chromosomes and a selective capacity to utilize plant glucans.</title>
        <authorList>
            <consortium name="NISC Comparative Sequencing Program"/>
            <person name="Wegmann U."/>
            <person name="Louis P."/>
            <person name="Goesmann A."/>
            <person name="Henrissat B."/>
            <person name="Duncan S.H."/>
            <person name="Flint H.J."/>
        </authorList>
    </citation>
    <scope>NUCLEOTIDE SEQUENCE</scope>
    <source>
        <strain evidence="4">NBRC 107715</strain>
    </source>
</reference>
<keyword evidence="6" id="KW-1185">Reference proteome</keyword>
<evidence type="ECO:0000313" key="4">
    <source>
        <dbReference type="EMBL" id="GLS63037.1"/>
    </source>
</evidence>
<dbReference type="GO" id="GO:0008667">
    <property type="term" value="F:2,3-dihydro-2,3-dihydroxybenzoate dehydrogenase activity"/>
    <property type="evidence" value="ECO:0007669"/>
    <property type="project" value="InterPro"/>
</dbReference>
<dbReference type="InterPro" id="IPR002347">
    <property type="entry name" value="SDR_fam"/>
</dbReference>
<accession>A0A512J6C4</accession>